<gene>
    <name evidence="3" type="ORF">SAMN04515666_11241</name>
</gene>
<evidence type="ECO:0000313" key="4">
    <source>
        <dbReference type="Proteomes" id="UP000199664"/>
    </source>
</evidence>
<dbReference type="CDD" id="cd06194">
    <property type="entry name" value="FNR_N-term_Iron_sulfur_binding"/>
    <property type="match status" value="1"/>
</dbReference>
<dbReference type="InterPro" id="IPR036010">
    <property type="entry name" value="2Fe-2S_ferredoxin-like_sf"/>
</dbReference>
<keyword evidence="3" id="KW-0223">Dioxygenase</keyword>
<dbReference type="InterPro" id="IPR017927">
    <property type="entry name" value="FAD-bd_FR_type"/>
</dbReference>
<dbReference type="EMBL" id="FOAN01000012">
    <property type="protein sequence ID" value="SEM47448.1"/>
    <property type="molecule type" value="Genomic_DNA"/>
</dbReference>
<dbReference type="InterPro" id="IPR050415">
    <property type="entry name" value="MRET"/>
</dbReference>
<sequence>MKRTASLVINAKKISATTGQTVLDAAMGAGIFIPHDCSSGQCDTCRVRVYDGVVDDRGTRRGATVLACQTRVTGDAVLEFDAVPEPIKVPAILTGITPLSPAILELAIGLQKSLPFLPGQYVKCAFGGFPGRDYSPTQRVDGTGAIDELIVHVRRLRDGVVSSRLGTSIGIGHKVTVHGPFGSAFHRLGEGRIVLVATGTGWAPVWAIARASRFRQPDREMVVVVGARAVEDIYMRESLEWLAATGVRTVIATASAPVTRDGDGVLSGRVTDHLPIFAAEDTVYAAGNPSMVAAVQALSHEAGATCHCDPFTASPVQQSIGRRLLSFLKRPGIAEAGPTTAAGQQG</sequence>
<keyword evidence="3" id="KW-0560">Oxidoreductase</keyword>
<evidence type="ECO:0000259" key="2">
    <source>
        <dbReference type="PROSITE" id="PS51384"/>
    </source>
</evidence>
<evidence type="ECO:0000313" key="3">
    <source>
        <dbReference type="EMBL" id="SEM47448.1"/>
    </source>
</evidence>
<proteinExistence type="predicted"/>
<accession>A0A1H7YQ63</accession>
<dbReference type="InterPro" id="IPR008333">
    <property type="entry name" value="Cbr1-like_FAD-bd_dom"/>
</dbReference>
<organism evidence="3 4">
    <name type="scientific">Bosea lupini</name>
    <dbReference type="NCBI Taxonomy" id="1036779"/>
    <lineage>
        <taxon>Bacteria</taxon>
        <taxon>Pseudomonadati</taxon>
        <taxon>Pseudomonadota</taxon>
        <taxon>Alphaproteobacteria</taxon>
        <taxon>Hyphomicrobiales</taxon>
        <taxon>Boseaceae</taxon>
        <taxon>Bosea</taxon>
    </lineage>
</organism>
<protein>
    <submittedName>
        <fullName evidence="3">3-phenylpropionate/trans-cinnamate dioxygenase ferredoxin reductase subunit</fullName>
    </submittedName>
</protein>
<feature type="domain" description="FAD-binding FR-type" evidence="2">
    <location>
        <begin position="86"/>
        <end position="187"/>
    </location>
</feature>
<dbReference type="GO" id="GO:0051213">
    <property type="term" value="F:dioxygenase activity"/>
    <property type="evidence" value="ECO:0007669"/>
    <property type="project" value="UniProtKB-KW"/>
</dbReference>
<dbReference type="PANTHER" id="PTHR47354">
    <property type="entry name" value="NADH OXIDOREDUCTASE HCR"/>
    <property type="match status" value="1"/>
</dbReference>
<dbReference type="InterPro" id="IPR017938">
    <property type="entry name" value="Riboflavin_synthase-like_b-brl"/>
</dbReference>
<dbReference type="Pfam" id="PF00111">
    <property type="entry name" value="Fer2"/>
    <property type="match status" value="1"/>
</dbReference>
<dbReference type="AlphaFoldDB" id="A0A1H7YQ63"/>
<dbReference type="PRINTS" id="PR00410">
    <property type="entry name" value="PHEHYDRXLASE"/>
</dbReference>
<dbReference type="PROSITE" id="PS51384">
    <property type="entry name" value="FAD_FR"/>
    <property type="match status" value="1"/>
</dbReference>
<dbReference type="InterPro" id="IPR012675">
    <property type="entry name" value="Beta-grasp_dom_sf"/>
</dbReference>
<evidence type="ECO:0000259" key="1">
    <source>
        <dbReference type="PROSITE" id="PS51085"/>
    </source>
</evidence>
<dbReference type="InterPro" id="IPR039261">
    <property type="entry name" value="FNR_nucleotide-bd"/>
</dbReference>
<dbReference type="PROSITE" id="PS51085">
    <property type="entry name" value="2FE2S_FER_2"/>
    <property type="match status" value="1"/>
</dbReference>
<dbReference type="CDD" id="cd00207">
    <property type="entry name" value="fer2"/>
    <property type="match status" value="1"/>
</dbReference>
<dbReference type="InterPro" id="IPR001041">
    <property type="entry name" value="2Fe-2S_ferredoxin-type"/>
</dbReference>
<dbReference type="SUPFAM" id="SSF54292">
    <property type="entry name" value="2Fe-2S ferredoxin-like"/>
    <property type="match status" value="1"/>
</dbReference>
<dbReference type="GO" id="GO:0051536">
    <property type="term" value="F:iron-sulfur cluster binding"/>
    <property type="evidence" value="ECO:0007669"/>
    <property type="project" value="InterPro"/>
</dbReference>
<dbReference type="OrthoDB" id="9806195at2"/>
<dbReference type="Proteomes" id="UP000199664">
    <property type="component" value="Unassembled WGS sequence"/>
</dbReference>
<dbReference type="Pfam" id="PF00175">
    <property type="entry name" value="NAD_binding_1"/>
    <property type="match status" value="1"/>
</dbReference>
<dbReference type="InterPro" id="IPR001433">
    <property type="entry name" value="OxRdtase_FAD/NAD-bd"/>
</dbReference>
<dbReference type="PANTHER" id="PTHR47354:SF5">
    <property type="entry name" value="PROTEIN RFBI"/>
    <property type="match status" value="1"/>
</dbReference>
<feature type="domain" description="2Fe-2S ferredoxin-type" evidence="1">
    <location>
        <begin position="3"/>
        <end position="84"/>
    </location>
</feature>
<dbReference type="SUPFAM" id="SSF63380">
    <property type="entry name" value="Riboflavin synthase domain-like"/>
    <property type="match status" value="1"/>
</dbReference>
<reference evidence="4" key="1">
    <citation type="submission" date="2016-10" db="EMBL/GenBank/DDBJ databases">
        <authorList>
            <person name="Varghese N."/>
            <person name="Submissions S."/>
        </authorList>
    </citation>
    <scope>NUCLEOTIDE SEQUENCE [LARGE SCALE GENOMIC DNA]</scope>
    <source>
        <strain evidence="4">LMG 26383,CCUG 61248,R- 45681</strain>
    </source>
</reference>
<dbReference type="RefSeq" id="WP_091841896.1">
    <property type="nucleotide sequence ID" value="NZ_FOAN01000012.1"/>
</dbReference>
<dbReference type="Pfam" id="PF00970">
    <property type="entry name" value="FAD_binding_6"/>
    <property type="match status" value="1"/>
</dbReference>
<name>A0A1H7YQ63_9HYPH</name>
<dbReference type="SUPFAM" id="SSF52343">
    <property type="entry name" value="Ferredoxin reductase-like, C-terminal NADP-linked domain"/>
    <property type="match status" value="1"/>
</dbReference>
<keyword evidence="4" id="KW-1185">Reference proteome</keyword>
<dbReference type="STRING" id="1036779.SAMN04515666_11241"/>
<dbReference type="Gene3D" id="3.40.50.80">
    <property type="entry name" value="Nucleotide-binding domain of ferredoxin-NADP reductase (FNR) module"/>
    <property type="match status" value="1"/>
</dbReference>
<dbReference type="Gene3D" id="3.10.20.30">
    <property type="match status" value="1"/>
</dbReference>
<dbReference type="Gene3D" id="2.40.30.10">
    <property type="entry name" value="Translation factors"/>
    <property type="match status" value="1"/>
</dbReference>